<accession>A0A916YHB0</accession>
<protein>
    <recommendedName>
        <fullName evidence="1">HTH LytTR-type domain-containing protein</fullName>
    </recommendedName>
</protein>
<dbReference type="GO" id="GO:0003677">
    <property type="term" value="F:DNA binding"/>
    <property type="evidence" value="ECO:0007669"/>
    <property type="project" value="InterPro"/>
</dbReference>
<evidence type="ECO:0000313" key="3">
    <source>
        <dbReference type="Proteomes" id="UP000609064"/>
    </source>
</evidence>
<evidence type="ECO:0000259" key="1">
    <source>
        <dbReference type="PROSITE" id="PS50930"/>
    </source>
</evidence>
<dbReference type="AlphaFoldDB" id="A0A916YHB0"/>
<dbReference type="InterPro" id="IPR007492">
    <property type="entry name" value="LytTR_DNA-bd_dom"/>
</dbReference>
<keyword evidence="3" id="KW-1185">Reference proteome</keyword>
<dbReference type="RefSeq" id="WP_188764479.1">
    <property type="nucleotide sequence ID" value="NZ_BMKK01000001.1"/>
</dbReference>
<reference evidence="2" key="1">
    <citation type="journal article" date="2014" name="Int. J. Syst. Evol. Microbiol.">
        <title>Complete genome sequence of Corynebacterium casei LMG S-19264T (=DSM 44701T), isolated from a smear-ripened cheese.</title>
        <authorList>
            <consortium name="US DOE Joint Genome Institute (JGI-PGF)"/>
            <person name="Walter F."/>
            <person name="Albersmeier A."/>
            <person name="Kalinowski J."/>
            <person name="Ruckert C."/>
        </authorList>
    </citation>
    <scope>NUCLEOTIDE SEQUENCE</scope>
    <source>
        <strain evidence="2">CGMCC 1.15958</strain>
    </source>
</reference>
<sequence>MKQTSISIGGRQNVNPKEVIRLQADINYTRVFLADGKKILVATTLKEIEIRFSAFPKFVRINKSVIINIDCIKYINDEQIIFQNGETLTPSRRRKKAFFAIYHH</sequence>
<gene>
    <name evidence="2" type="ORF">GCM10011514_05810</name>
</gene>
<dbReference type="InterPro" id="IPR046947">
    <property type="entry name" value="LytR-like"/>
</dbReference>
<dbReference type="EMBL" id="BMKK01000001">
    <property type="protein sequence ID" value="GGD44633.1"/>
    <property type="molecule type" value="Genomic_DNA"/>
</dbReference>
<dbReference type="Proteomes" id="UP000609064">
    <property type="component" value="Unassembled WGS sequence"/>
</dbReference>
<reference evidence="2" key="2">
    <citation type="submission" date="2020-09" db="EMBL/GenBank/DDBJ databases">
        <authorList>
            <person name="Sun Q."/>
            <person name="Zhou Y."/>
        </authorList>
    </citation>
    <scope>NUCLEOTIDE SEQUENCE</scope>
    <source>
        <strain evidence="2">CGMCC 1.15958</strain>
    </source>
</reference>
<dbReference type="Pfam" id="PF04397">
    <property type="entry name" value="LytTR"/>
    <property type="match status" value="1"/>
</dbReference>
<dbReference type="PROSITE" id="PS50930">
    <property type="entry name" value="HTH_LYTTR"/>
    <property type="match status" value="1"/>
</dbReference>
<dbReference type="GO" id="GO:0000156">
    <property type="term" value="F:phosphorelay response regulator activity"/>
    <property type="evidence" value="ECO:0007669"/>
    <property type="project" value="InterPro"/>
</dbReference>
<evidence type="ECO:0000313" key="2">
    <source>
        <dbReference type="EMBL" id="GGD44633.1"/>
    </source>
</evidence>
<dbReference type="PANTHER" id="PTHR37299:SF1">
    <property type="entry name" value="STAGE 0 SPORULATION PROTEIN A HOMOLOG"/>
    <property type="match status" value="1"/>
</dbReference>
<comment type="caution">
    <text evidence="2">The sequence shown here is derived from an EMBL/GenBank/DDBJ whole genome shotgun (WGS) entry which is preliminary data.</text>
</comment>
<name>A0A916YHB0_9BACT</name>
<dbReference type="Gene3D" id="2.40.50.1020">
    <property type="entry name" value="LytTr DNA-binding domain"/>
    <property type="match status" value="1"/>
</dbReference>
<dbReference type="PANTHER" id="PTHR37299">
    <property type="entry name" value="TRANSCRIPTIONAL REGULATOR-RELATED"/>
    <property type="match status" value="1"/>
</dbReference>
<feature type="domain" description="HTH LytTR-type" evidence="1">
    <location>
        <begin position="14"/>
        <end position="104"/>
    </location>
</feature>
<organism evidence="2 3">
    <name type="scientific">Emticicia aquatilis</name>
    <dbReference type="NCBI Taxonomy" id="1537369"/>
    <lineage>
        <taxon>Bacteria</taxon>
        <taxon>Pseudomonadati</taxon>
        <taxon>Bacteroidota</taxon>
        <taxon>Cytophagia</taxon>
        <taxon>Cytophagales</taxon>
        <taxon>Leadbetterellaceae</taxon>
        <taxon>Emticicia</taxon>
    </lineage>
</organism>
<dbReference type="SMART" id="SM00850">
    <property type="entry name" value="LytTR"/>
    <property type="match status" value="1"/>
</dbReference>
<proteinExistence type="predicted"/>